<keyword evidence="8" id="KW-1185">Reference proteome</keyword>
<dbReference type="Gene3D" id="3.40.50.1100">
    <property type="match status" value="1"/>
</dbReference>
<comment type="cofactor">
    <cofactor evidence="1">
        <name>pyridoxal 5'-phosphate</name>
        <dbReference type="ChEBI" id="CHEBI:597326"/>
    </cofactor>
</comment>
<dbReference type="SUPFAM" id="SSF53686">
    <property type="entry name" value="Tryptophan synthase beta subunit-like PLP-dependent enzymes"/>
    <property type="match status" value="1"/>
</dbReference>
<reference evidence="8" key="1">
    <citation type="journal article" date="2015" name="PLoS Genet.">
        <title>Genome Sequence and Transcriptome Analyses of Chrysochromulina tobin: Metabolic Tools for Enhanced Algal Fitness in the Prominent Order Prymnesiales (Haptophyceae).</title>
        <authorList>
            <person name="Hovde B.T."/>
            <person name="Deodato C.R."/>
            <person name="Hunsperger H.M."/>
            <person name="Ryken S.A."/>
            <person name="Yost W."/>
            <person name="Jha R.K."/>
            <person name="Patterson J."/>
            <person name="Monnat R.J. Jr."/>
            <person name="Barlow S.B."/>
            <person name="Starkenburg S.R."/>
            <person name="Cattolico R.A."/>
        </authorList>
    </citation>
    <scope>NUCLEOTIDE SEQUENCE</scope>
    <source>
        <strain evidence="8">CCMP291</strain>
    </source>
</reference>
<dbReference type="Proteomes" id="UP000037460">
    <property type="component" value="Unassembled WGS sequence"/>
</dbReference>
<dbReference type="InterPro" id="IPR036052">
    <property type="entry name" value="TrpB-like_PALP_sf"/>
</dbReference>
<evidence type="ECO:0000259" key="6">
    <source>
        <dbReference type="Pfam" id="PF00291"/>
    </source>
</evidence>
<evidence type="ECO:0000313" key="7">
    <source>
        <dbReference type="EMBL" id="KOO22666.1"/>
    </source>
</evidence>
<comment type="similarity">
    <text evidence="2">Belongs to the ACC deaminase/D-cysteine desulfhydrase family.</text>
</comment>
<evidence type="ECO:0000256" key="2">
    <source>
        <dbReference type="ARBA" id="ARBA00008639"/>
    </source>
</evidence>
<name>A0A0M0J7U9_9EUKA</name>
<evidence type="ECO:0000256" key="3">
    <source>
        <dbReference type="ARBA" id="ARBA00022898"/>
    </source>
</evidence>
<keyword evidence="5" id="KW-0732">Signal</keyword>
<sequence>MKFIDLLTALLMKFIDLLFAPLSGTLRRMQDSVGLAPPTAAMLATEDLNACPLLRRLPVLKDKIAYRALGDRFPTPVHETSVSSESGAELHFFVKREDLSSTLYGGNKVRTLQFQLAIIEARLEAGEPDVLPLTVIGTWGSNQCVATAVHAAHAIPSLLPTLNVALLEPEVADIDNTLNVLSVLSVGRTLPLLSPLHSLAAIMRAAFWGRGTVLTMGGNSPSGCLGQVSAMLELAEQIESGDAADPDRIYVAMGSSCTVSGLIIGCALSRRLGLRAFESPRFRVCGVIIHHHIAAIQRRLDFHRRWTSFPCSIGQTIRATCAELARLGGPDVTAEALELLATQVIINDDAQLCGKYGGHSTLSRSASQRYDAGGRTYSVEKRSGQRVEETPLWLCGHFVAKPFAALLADLEGCSRTANGEPPLRCLLWQTKSAVQPRGRTDEWARLHSMPRKLREWAAEGPAESRLRPGKVDPFGGGPEDYRQMMTEVPLD</sequence>
<evidence type="ECO:0000256" key="1">
    <source>
        <dbReference type="ARBA" id="ARBA00001933"/>
    </source>
</evidence>
<proteinExistence type="inferred from homology"/>
<dbReference type="InterPro" id="IPR027278">
    <property type="entry name" value="ACCD_DCysDesulf"/>
</dbReference>
<dbReference type="Pfam" id="PF00291">
    <property type="entry name" value="PALP"/>
    <property type="match status" value="1"/>
</dbReference>
<evidence type="ECO:0000256" key="5">
    <source>
        <dbReference type="SAM" id="SignalP"/>
    </source>
</evidence>
<feature type="chain" id="PRO_5005601644" evidence="5">
    <location>
        <begin position="20"/>
        <end position="491"/>
    </location>
</feature>
<dbReference type="EMBL" id="JWZX01003262">
    <property type="protein sequence ID" value="KOO22666.1"/>
    <property type="molecule type" value="Genomic_DNA"/>
</dbReference>
<feature type="region of interest" description="Disordered" evidence="4">
    <location>
        <begin position="457"/>
        <end position="491"/>
    </location>
</feature>
<evidence type="ECO:0000313" key="8">
    <source>
        <dbReference type="Proteomes" id="UP000037460"/>
    </source>
</evidence>
<feature type="compositionally biased region" description="Basic and acidic residues" evidence="4">
    <location>
        <begin position="457"/>
        <end position="470"/>
    </location>
</feature>
<accession>A0A0M0J7U9</accession>
<dbReference type="AlphaFoldDB" id="A0A0M0J7U9"/>
<feature type="signal peptide" evidence="5">
    <location>
        <begin position="1"/>
        <end position="19"/>
    </location>
</feature>
<protein>
    <submittedName>
        <fullName evidence="7">1-aminocyclopropane-1-carboxylate deaminase</fullName>
    </submittedName>
</protein>
<evidence type="ECO:0000256" key="4">
    <source>
        <dbReference type="SAM" id="MobiDB-lite"/>
    </source>
</evidence>
<keyword evidence="3" id="KW-0663">Pyridoxal phosphate</keyword>
<dbReference type="OrthoDB" id="10266364at2759"/>
<gene>
    <name evidence="7" type="ORF">Ctob_006593</name>
</gene>
<dbReference type="PANTHER" id="PTHR43780">
    <property type="entry name" value="1-AMINOCYCLOPROPANE-1-CARBOXYLATE DEAMINASE-RELATED"/>
    <property type="match status" value="1"/>
</dbReference>
<feature type="domain" description="Tryptophan synthase beta chain-like PALP" evidence="6">
    <location>
        <begin position="73"/>
        <end position="287"/>
    </location>
</feature>
<comment type="caution">
    <text evidence="7">The sequence shown here is derived from an EMBL/GenBank/DDBJ whole genome shotgun (WGS) entry which is preliminary data.</text>
</comment>
<organism evidence="7 8">
    <name type="scientific">Chrysochromulina tobinii</name>
    <dbReference type="NCBI Taxonomy" id="1460289"/>
    <lineage>
        <taxon>Eukaryota</taxon>
        <taxon>Haptista</taxon>
        <taxon>Haptophyta</taxon>
        <taxon>Prymnesiophyceae</taxon>
        <taxon>Prymnesiales</taxon>
        <taxon>Chrysochromulinaceae</taxon>
        <taxon>Chrysochromulina</taxon>
    </lineage>
</organism>
<dbReference type="PANTHER" id="PTHR43780:SF7">
    <property type="entry name" value="D-CYSTEINE DESULFHYDRASE 2, MITOCHONDRIAL"/>
    <property type="match status" value="1"/>
</dbReference>
<dbReference type="GO" id="GO:0019148">
    <property type="term" value="F:D-cysteine desulfhydrase activity"/>
    <property type="evidence" value="ECO:0007669"/>
    <property type="project" value="TreeGrafter"/>
</dbReference>
<dbReference type="InterPro" id="IPR001926">
    <property type="entry name" value="TrpB-like_PALP"/>
</dbReference>